<dbReference type="InterPro" id="IPR000152">
    <property type="entry name" value="EGF-type_Asp/Asn_hydroxyl_site"/>
</dbReference>
<accession>A0A8T0EUC5</accession>
<reference evidence="8" key="2">
    <citation type="submission" date="2020-06" db="EMBL/GenBank/DDBJ databases">
        <authorList>
            <person name="Sheffer M."/>
        </authorList>
    </citation>
    <scope>NUCLEOTIDE SEQUENCE</scope>
</reference>
<evidence type="ECO:0000256" key="6">
    <source>
        <dbReference type="SAM" id="SignalP"/>
    </source>
</evidence>
<dbReference type="EMBL" id="JABXBU010002072">
    <property type="protein sequence ID" value="KAF8777629.1"/>
    <property type="molecule type" value="Genomic_DNA"/>
</dbReference>
<dbReference type="PANTHER" id="PTHR33273">
    <property type="entry name" value="DOMAIN-CONTAINING PROTEIN, PUTATIVE-RELATED"/>
    <property type="match status" value="1"/>
</dbReference>
<evidence type="ECO:0000256" key="1">
    <source>
        <dbReference type="ARBA" id="ARBA00022536"/>
    </source>
</evidence>
<dbReference type="PROSITE" id="PS00010">
    <property type="entry name" value="ASX_HYDROXYL"/>
    <property type="match status" value="1"/>
</dbReference>
<dbReference type="SMART" id="SM00179">
    <property type="entry name" value="EGF_CA"/>
    <property type="match status" value="1"/>
</dbReference>
<keyword evidence="5" id="KW-0175">Coiled coil</keyword>
<evidence type="ECO:0000256" key="4">
    <source>
        <dbReference type="PROSITE-ProRule" id="PRU00076"/>
    </source>
</evidence>
<dbReference type="Pfam" id="PF00008">
    <property type="entry name" value="EGF"/>
    <property type="match status" value="1"/>
</dbReference>
<dbReference type="Pfam" id="PF14529">
    <property type="entry name" value="Exo_endo_phos_2"/>
    <property type="match status" value="1"/>
</dbReference>
<dbReference type="CDD" id="cd00054">
    <property type="entry name" value="EGF_CA"/>
    <property type="match status" value="1"/>
</dbReference>
<keyword evidence="9" id="KW-1185">Reference proteome</keyword>
<evidence type="ECO:0000256" key="5">
    <source>
        <dbReference type="SAM" id="Coils"/>
    </source>
</evidence>
<dbReference type="SUPFAM" id="SSF56219">
    <property type="entry name" value="DNase I-like"/>
    <property type="match status" value="1"/>
</dbReference>
<gene>
    <name evidence="8" type="ORF">HNY73_014459</name>
</gene>
<evidence type="ECO:0000313" key="8">
    <source>
        <dbReference type="EMBL" id="KAF8777629.1"/>
    </source>
</evidence>
<comment type="caution">
    <text evidence="4">Lacks conserved residue(s) required for the propagation of feature annotation.</text>
</comment>
<dbReference type="GO" id="GO:0003824">
    <property type="term" value="F:catalytic activity"/>
    <property type="evidence" value="ECO:0007669"/>
    <property type="project" value="InterPro"/>
</dbReference>
<dbReference type="Proteomes" id="UP000807504">
    <property type="component" value="Unassembled WGS sequence"/>
</dbReference>
<dbReference type="PANTHER" id="PTHR33273:SF4">
    <property type="entry name" value="ENDONUCLEASE_EXONUCLEASE_PHOSPHATASE DOMAIN-CONTAINING PROTEIN"/>
    <property type="match status" value="1"/>
</dbReference>
<feature type="signal peptide" evidence="6">
    <location>
        <begin position="1"/>
        <end position="26"/>
    </location>
</feature>
<organism evidence="8 9">
    <name type="scientific">Argiope bruennichi</name>
    <name type="common">Wasp spider</name>
    <name type="synonym">Aranea bruennichi</name>
    <dbReference type="NCBI Taxonomy" id="94029"/>
    <lineage>
        <taxon>Eukaryota</taxon>
        <taxon>Metazoa</taxon>
        <taxon>Ecdysozoa</taxon>
        <taxon>Arthropoda</taxon>
        <taxon>Chelicerata</taxon>
        <taxon>Arachnida</taxon>
        <taxon>Araneae</taxon>
        <taxon>Araneomorphae</taxon>
        <taxon>Entelegynae</taxon>
        <taxon>Araneoidea</taxon>
        <taxon>Araneidae</taxon>
        <taxon>Argiope</taxon>
    </lineage>
</organism>
<dbReference type="InterPro" id="IPR001881">
    <property type="entry name" value="EGF-like_Ca-bd_dom"/>
</dbReference>
<dbReference type="PROSITE" id="PS00022">
    <property type="entry name" value="EGF_1"/>
    <property type="match status" value="1"/>
</dbReference>
<keyword evidence="6" id="KW-0732">Signal</keyword>
<dbReference type="InterPro" id="IPR000742">
    <property type="entry name" value="EGF"/>
</dbReference>
<dbReference type="InterPro" id="IPR036691">
    <property type="entry name" value="Endo/exonu/phosph_ase_sf"/>
</dbReference>
<dbReference type="FunFam" id="2.10.25.10:FF:000095">
    <property type="entry name" value="Notch, isoform B"/>
    <property type="match status" value="1"/>
</dbReference>
<feature type="coiled-coil region" evidence="5">
    <location>
        <begin position="488"/>
        <end position="537"/>
    </location>
</feature>
<dbReference type="Gene3D" id="2.10.25.10">
    <property type="entry name" value="Laminin"/>
    <property type="match status" value="1"/>
</dbReference>
<dbReference type="CDD" id="cd09077">
    <property type="entry name" value="R1-I-EN"/>
    <property type="match status" value="1"/>
</dbReference>
<dbReference type="SUPFAM" id="SSF57196">
    <property type="entry name" value="EGF/Laminin"/>
    <property type="match status" value="1"/>
</dbReference>
<feature type="chain" id="PRO_5035922065" evidence="6">
    <location>
        <begin position="27"/>
        <end position="1346"/>
    </location>
</feature>
<evidence type="ECO:0000259" key="7">
    <source>
        <dbReference type="PROSITE" id="PS50026"/>
    </source>
</evidence>
<comment type="caution">
    <text evidence="8">The sequence shown here is derived from an EMBL/GenBank/DDBJ whole genome shotgun (WGS) entry which is preliminary data.</text>
</comment>
<keyword evidence="1 4" id="KW-0245">EGF-like domain</keyword>
<reference evidence="8" key="1">
    <citation type="journal article" date="2020" name="bioRxiv">
        <title>Chromosome-level reference genome of the European wasp spider Argiope bruennichi: a resource for studies on range expansion and evolutionary adaptation.</title>
        <authorList>
            <person name="Sheffer M.M."/>
            <person name="Hoppe A."/>
            <person name="Krehenwinkel H."/>
            <person name="Uhl G."/>
            <person name="Kuss A.W."/>
            <person name="Jensen L."/>
            <person name="Jensen C."/>
            <person name="Gillespie R.G."/>
            <person name="Hoff K.J."/>
            <person name="Prost S."/>
        </authorList>
    </citation>
    <scope>NUCLEOTIDE SEQUENCE</scope>
</reference>
<keyword evidence="2" id="KW-0677">Repeat</keyword>
<feature type="domain" description="EGF-like" evidence="7">
    <location>
        <begin position="1283"/>
        <end position="1318"/>
    </location>
</feature>
<dbReference type="InterPro" id="IPR005135">
    <property type="entry name" value="Endo/exonuclease/phosphatase"/>
</dbReference>
<feature type="disulfide bond" evidence="4">
    <location>
        <begin position="1308"/>
        <end position="1317"/>
    </location>
</feature>
<keyword evidence="3 4" id="KW-1015">Disulfide bond</keyword>
<dbReference type="Gene3D" id="3.60.10.10">
    <property type="entry name" value="Endonuclease/exonuclease/phosphatase"/>
    <property type="match status" value="1"/>
</dbReference>
<dbReference type="SMART" id="SM00181">
    <property type="entry name" value="EGF"/>
    <property type="match status" value="5"/>
</dbReference>
<evidence type="ECO:0000313" key="9">
    <source>
        <dbReference type="Proteomes" id="UP000807504"/>
    </source>
</evidence>
<dbReference type="PROSITE" id="PS50026">
    <property type="entry name" value="EGF_3"/>
    <property type="match status" value="1"/>
</dbReference>
<evidence type="ECO:0000256" key="2">
    <source>
        <dbReference type="ARBA" id="ARBA00022737"/>
    </source>
</evidence>
<dbReference type="GO" id="GO:0005509">
    <property type="term" value="F:calcium ion binding"/>
    <property type="evidence" value="ECO:0007669"/>
    <property type="project" value="InterPro"/>
</dbReference>
<sequence length="1346" mass="151370">MRSDFVRKFLNKAILFLCLNALQAHCKGIIEIQNAKEIGRLLLLKTDENGDLICKTNEDCKYPYKCKAIPGMDEKICIDLICKTNEDCKYPYKCKAILGMDEKICIEPECEKPEDCEYPLKCEEVIHVPGKYCIRQQCENHEECEFPLKCDSVPELHGKFCIRKQCSDDNDCIYPLKCIDHKNGEGHVCSTSTQDPLKILQINLARAKASTNQLHLTASTIKPDIILVQEQYHYNNEIRGIPNSWKTFSSTNQKAAILIPSAQIKPALLATKVNVVAVKIQTSSYPITIISAYSSPAQDVSTTLQEIQEIITSLPEEKIIIGADLNGHNTLWGYRSNDNRGNEVLDFILANNLYILNKSDAPPTFQRNNSIGWPDLTLCSQSIIDSSINWEVLDDISLSDHRYIQTTIASTIANQFYKRYKTRHGNHPRFLNILGKDIYYLENKIATARNSRELNDATIVLQNSIINACNKTFKIKKQLLLTKPNWWTEKLEINKKKVRALRKRAQRAPEIEKQWRYQIFKKEKTEYKKHIKKAKNTGWRNFCSSASNPYGKHYKAAFRKSVFPSQIPYLMNSDPKGSLKEAAQNHLGPDFPSPAISTNYNLNTSTQPLDPPFSIQEISMIIDNLPSGKAPECNCAETQECFLNEHGEADCRCPSGETEFNVDGVKTCVECNCAETQECFLNEQKEADCRCPSGKTEFNVDGVKTCVECNCAESQECFLNEHKEADCRCLSGKTEFSVDGVKTCVECNCAESQECFLNEHKEADCRCLSGKTEFSVDGVKTCVECNCAESQECFLNEHKEADCRCLSGKTEFSVDGVKTCVECNCAETQECFLNEHKEADCRCLSGKTEFSVDGVKTCVEFQIILLSNEGATVFPFINDIIFYFSKECNCTPTQECFVNDQKAADCRCPSGKTEFEVYGVKKCFDCYCGENSNSCYFDWKGNKICNCSHGYAENHEHCDECNCGPYGSCSFQYGRKHCDCISGKFEKNGMCVDCECGIYSYSCFLDSETNKVCNCYFGYSQLGGLCEECNCGPYGTCSFEYGRKKCNCRSFATEMNGVCVEMDTSSKGTTDSLIMSTILSSTVQECDCGENSKSCRFDWKGKKICDCISGYAQIDEFCKECNCGVNVESCFFRRNGTKACHCDFGYIQINGHCAAICNEDKILICFELSSENGLSEKLNVQRQLFDKKIYNLYTEVYEKHENLFEESLQNNAACSCTNGECLNEGGKQVCKCKPGFGNYTRSLCKACDCGPDSNCTWISKGFFNTEKVCLCKLGYHEEKSKCVGPCTKNPCMNGGICKDVENGYECICPSKFTGDNCKDKVTPCTATLARMEEIAQSMERVSLANV</sequence>
<name>A0A8T0EUC5_ARGBR</name>
<evidence type="ECO:0000256" key="3">
    <source>
        <dbReference type="ARBA" id="ARBA00023157"/>
    </source>
</evidence>
<protein>
    <submittedName>
        <fullName evidence="8">Protocadherin Fat 1 like protein</fullName>
    </submittedName>
</protein>
<proteinExistence type="predicted"/>